<evidence type="ECO:0000256" key="4">
    <source>
        <dbReference type="ARBA" id="ARBA00025012"/>
    </source>
</evidence>
<reference evidence="7" key="1">
    <citation type="submission" date="2022-05" db="EMBL/GenBank/DDBJ databases">
        <title>Single-amplified genomics reveal most streamlined microbe among free-living bacteria.</title>
        <authorList>
            <person name="Roda-Garcia J."/>
            <person name="Haro-Moreno J.M."/>
            <person name="Rodriguez-Valera F."/>
            <person name="Almagro-Moreno S."/>
            <person name="Lopez-Perez M."/>
        </authorList>
    </citation>
    <scope>NUCLEOTIDE SEQUENCE</scope>
    <source>
        <strain evidence="7">TMED112-D2-2</strain>
    </source>
</reference>
<dbReference type="EC" id="4.3.2.2" evidence="7"/>
<sequence>MDETNLRNLSPLDGRYHDKTKESREIFSEESLINKRLTVELKWLKFFIKNFRKDLVKKSDFKKLDSLLKKLPKNLPLKVKEIEKTTNHDVKAVELALGEKFKQKEFKNLIHIFLTSEDVNSFSYAIMMKEVQNASLNWVQGVISILNKMRTKYADLAMLSKTHGQPASPTTLGKEINVFKTRLEREIKTMKRLQARAKWGGATGNYNVHQLVFKKNWVTMSRKFLKESEVELCEVSTQIEPHDFMAEQFNSMQRISNILLDLSRDIWTYISMDYFKLKVLKSEVGSSTMPHKVNPIDFENAEGNLGLSNALFSHLSEKLPVSRLQRDLSDSTVLRSIGSAYGYFELSVNSLLKGLNKLEANRAIIGKELDGKYEILTEAIQTFLRLEGVVEPYEKVKKISRGNAMDKETYLKIIDELIVDKSHKKTLKNLTPQTYVGIAEELAKL</sequence>
<feature type="domain" description="Adenylosuccinate lyase PurB C-terminal" evidence="6">
    <location>
        <begin position="322"/>
        <end position="436"/>
    </location>
</feature>
<dbReference type="Gene3D" id="1.10.275.10">
    <property type="entry name" value="Fumarase/aspartase (N-terminal domain)"/>
    <property type="match status" value="1"/>
</dbReference>
<dbReference type="InterPro" id="IPR000362">
    <property type="entry name" value="Fumarate_lyase_fam"/>
</dbReference>
<comment type="pathway">
    <text evidence="2">Purine metabolism; AMP biosynthesis via de novo pathway; AMP from IMP: step 2/2.</text>
</comment>
<dbReference type="InterPro" id="IPR013539">
    <property type="entry name" value="PurB_C"/>
</dbReference>
<dbReference type="Pfam" id="PF08328">
    <property type="entry name" value="ASL_C"/>
    <property type="match status" value="1"/>
</dbReference>
<dbReference type="Gene3D" id="1.10.40.30">
    <property type="entry name" value="Fumarase/aspartase (C-terminal domain)"/>
    <property type="match status" value="1"/>
</dbReference>
<dbReference type="SUPFAM" id="SSF48557">
    <property type="entry name" value="L-aspartase-like"/>
    <property type="match status" value="1"/>
</dbReference>
<evidence type="ECO:0000256" key="1">
    <source>
        <dbReference type="ARBA" id="ARBA00004706"/>
    </source>
</evidence>
<evidence type="ECO:0000313" key="8">
    <source>
        <dbReference type="Proteomes" id="UP001056381"/>
    </source>
</evidence>
<accession>A0A9Q8U3E7</accession>
<dbReference type="PANTHER" id="PTHR43411:SF1">
    <property type="entry name" value="ADENYLOSUCCINATE LYASE"/>
    <property type="match status" value="1"/>
</dbReference>
<evidence type="ECO:0000256" key="2">
    <source>
        <dbReference type="ARBA" id="ARBA00004734"/>
    </source>
</evidence>
<evidence type="ECO:0000259" key="6">
    <source>
        <dbReference type="Pfam" id="PF08328"/>
    </source>
</evidence>
<dbReference type="InterPro" id="IPR020557">
    <property type="entry name" value="Fumarate_lyase_CS"/>
</dbReference>
<evidence type="ECO:0000313" key="7">
    <source>
        <dbReference type="EMBL" id="URQ63592.1"/>
    </source>
</evidence>
<dbReference type="AlphaFoldDB" id="A0A9Q8U3E7"/>
<dbReference type="PANTHER" id="PTHR43411">
    <property type="entry name" value="ADENYLOSUCCINATE LYASE"/>
    <property type="match status" value="1"/>
</dbReference>
<evidence type="ECO:0000256" key="3">
    <source>
        <dbReference type="ARBA" id="ARBA00022755"/>
    </source>
</evidence>
<dbReference type="Gene3D" id="1.20.200.10">
    <property type="entry name" value="Fumarase/aspartase (Central domain)"/>
    <property type="match status" value="1"/>
</dbReference>
<dbReference type="InterPro" id="IPR024083">
    <property type="entry name" value="Fumarase/histidase_N"/>
</dbReference>
<keyword evidence="3" id="KW-0658">Purine biosynthesis</keyword>
<comment type="function">
    <text evidence="4">Catalyzes two reactions in de novo purine nucleotide biosynthesis. Catalyzes the breakdown of 5-aminoimidazole- (N-succinylocarboxamide) ribotide (SAICAR or 2-[5-amino-1-(5-phospho-beta-D-ribosyl)imidazole-4-carboxamido]succinate) to 5-aminoimidazole-4-carboxamide ribotide (AICAR or 5-amino-1-(5-phospho-beta-D-ribosyl)imidazole-4-carboxamide) and fumarate, and of adenylosuccinate (ADS or N(6)-(1,2-dicarboxyethyl)-AMP) to adenosine monophosphate (AMP) and fumarate.</text>
</comment>
<dbReference type="InterPro" id="IPR047136">
    <property type="entry name" value="PurB_bact"/>
</dbReference>
<dbReference type="NCBIfam" id="NF006764">
    <property type="entry name" value="PRK09285.1"/>
    <property type="match status" value="1"/>
</dbReference>
<comment type="pathway">
    <text evidence="1">Purine metabolism; IMP biosynthesis via de novo pathway; 5-amino-1-(5-phospho-D-ribosyl)imidazole-4-carboxamide from 5-amino-1-(5-phospho-D-ribosyl)imidazole-4-carboxylate: step 2/2.</text>
</comment>
<organism evidence="7 8">
    <name type="scientific">SAR86 cluster bacterium</name>
    <dbReference type="NCBI Taxonomy" id="2030880"/>
    <lineage>
        <taxon>Bacteria</taxon>
        <taxon>Pseudomonadati</taxon>
        <taxon>Pseudomonadota</taxon>
        <taxon>Gammaproteobacteria</taxon>
        <taxon>SAR86 cluster</taxon>
    </lineage>
</organism>
<keyword evidence="8" id="KW-1185">Reference proteome</keyword>
<dbReference type="Pfam" id="PF00206">
    <property type="entry name" value="Lyase_1"/>
    <property type="match status" value="1"/>
</dbReference>
<dbReference type="GO" id="GO:0004018">
    <property type="term" value="F:N6-(1,2-dicarboxyethyl)AMP AMP-lyase (fumarate-forming) activity"/>
    <property type="evidence" value="ECO:0007669"/>
    <property type="project" value="InterPro"/>
</dbReference>
<keyword evidence="7" id="KW-0456">Lyase</keyword>
<gene>
    <name evidence="7" type="primary">purB</name>
    <name evidence="7" type="ORF">M9B40_02195</name>
</gene>
<protein>
    <submittedName>
        <fullName evidence="7">Adenylosuccinate lyase</fullName>
        <ecNumber evidence="7">4.3.2.2</ecNumber>
    </submittedName>
</protein>
<name>A0A9Q8U3E7_9GAMM</name>
<dbReference type="InterPro" id="IPR022761">
    <property type="entry name" value="Fumarate_lyase_N"/>
</dbReference>
<proteinExistence type="predicted"/>
<dbReference type="PROSITE" id="PS00163">
    <property type="entry name" value="FUMARATE_LYASES"/>
    <property type="match status" value="1"/>
</dbReference>
<evidence type="ECO:0000259" key="5">
    <source>
        <dbReference type="Pfam" id="PF00206"/>
    </source>
</evidence>
<dbReference type="EMBL" id="CP097966">
    <property type="protein sequence ID" value="URQ63592.1"/>
    <property type="molecule type" value="Genomic_DNA"/>
</dbReference>
<feature type="domain" description="Fumarate lyase N-terminal" evidence="5">
    <location>
        <begin position="14"/>
        <end position="303"/>
    </location>
</feature>
<dbReference type="GO" id="GO:0006188">
    <property type="term" value="P:IMP biosynthetic process"/>
    <property type="evidence" value="ECO:0007669"/>
    <property type="project" value="InterPro"/>
</dbReference>
<dbReference type="InterPro" id="IPR008948">
    <property type="entry name" value="L-Aspartase-like"/>
</dbReference>
<dbReference type="Proteomes" id="UP001056381">
    <property type="component" value="Chromosome"/>
</dbReference>
<dbReference type="PRINTS" id="PR00149">
    <property type="entry name" value="FUMRATELYASE"/>
</dbReference>